<dbReference type="AlphaFoldDB" id="M4RGP5"/>
<evidence type="ECO:0000313" key="1">
    <source>
        <dbReference type="EMBL" id="AGH42736.1"/>
    </source>
</evidence>
<reference evidence="1 2" key="1">
    <citation type="journal article" date="2013" name="Genome Announc.">
        <title>Complete Genome Sequence of Glaciecola psychrophila Strain 170T.</title>
        <authorList>
            <person name="Yin J."/>
            <person name="Chen J."/>
            <person name="Liu G."/>
            <person name="Yu Y."/>
            <person name="Song L."/>
            <person name="Wang X."/>
            <person name="Qu X."/>
        </authorList>
    </citation>
    <scope>NUCLEOTIDE SEQUENCE [LARGE SCALE GENOMIC DNA]</scope>
    <source>
        <strain evidence="1 2">170</strain>
    </source>
</reference>
<accession>M4RGP5</accession>
<gene>
    <name evidence="1" type="ORF">C427_0626</name>
</gene>
<sequence length="148" mass="16750">MKSITWSPAAACPNCKHTFLANSFLVCELTSEQLINGPYPNINMSGNRMSCPKCGSFADVFNYTPETVKSELQKIREQFLDIKEAELAVFFKTLKTASPENYEELYSLVLEISPSLSEVMQNFKATLNWICLIGGTWAFFTQLERTLQ</sequence>
<dbReference type="KEGG" id="gps:C427_0626"/>
<dbReference type="Proteomes" id="UP000011864">
    <property type="component" value="Chromosome"/>
</dbReference>
<dbReference type="HOGENOM" id="CLU_1757088_0_0_6"/>
<proteinExistence type="predicted"/>
<dbReference type="EMBL" id="CP003837">
    <property type="protein sequence ID" value="AGH42736.1"/>
    <property type="molecule type" value="Genomic_DNA"/>
</dbReference>
<dbReference type="RefSeq" id="WP_015430362.1">
    <property type="nucleotide sequence ID" value="NC_020514.1"/>
</dbReference>
<organism evidence="1 2">
    <name type="scientific">Paraglaciecola psychrophila 170</name>
    <dbReference type="NCBI Taxonomy" id="1129794"/>
    <lineage>
        <taxon>Bacteria</taxon>
        <taxon>Pseudomonadati</taxon>
        <taxon>Pseudomonadota</taxon>
        <taxon>Gammaproteobacteria</taxon>
        <taxon>Alteromonadales</taxon>
        <taxon>Alteromonadaceae</taxon>
        <taxon>Paraglaciecola</taxon>
    </lineage>
</organism>
<protein>
    <recommendedName>
        <fullName evidence="3">CpXC domain-containing protein</fullName>
    </recommendedName>
</protein>
<dbReference type="PATRIC" id="fig|1129794.4.peg.621"/>
<keyword evidence="2" id="KW-1185">Reference proteome</keyword>
<evidence type="ECO:0008006" key="3">
    <source>
        <dbReference type="Google" id="ProtNLM"/>
    </source>
</evidence>
<name>M4RGP5_9ALTE</name>
<evidence type="ECO:0000313" key="2">
    <source>
        <dbReference type="Proteomes" id="UP000011864"/>
    </source>
</evidence>